<dbReference type="PANTHER" id="PTHR11895">
    <property type="entry name" value="TRANSAMIDASE"/>
    <property type="match status" value="1"/>
</dbReference>
<dbReference type="GO" id="GO:0003824">
    <property type="term" value="F:catalytic activity"/>
    <property type="evidence" value="ECO:0007669"/>
    <property type="project" value="InterPro"/>
</dbReference>
<accession>A0A381RFG2</accession>
<protein>
    <recommendedName>
        <fullName evidence="1">Amidase domain-containing protein</fullName>
    </recommendedName>
</protein>
<reference evidence="2" key="1">
    <citation type="submission" date="2018-05" db="EMBL/GenBank/DDBJ databases">
        <authorList>
            <person name="Lanie J.A."/>
            <person name="Ng W.-L."/>
            <person name="Kazmierczak K.M."/>
            <person name="Andrzejewski T.M."/>
            <person name="Davidsen T.M."/>
            <person name="Wayne K.J."/>
            <person name="Tettelin H."/>
            <person name="Glass J.I."/>
            <person name="Rusch D."/>
            <person name="Podicherti R."/>
            <person name="Tsui H.-C.T."/>
            <person name="Winkler M.E."/>
        </authorList>
    </citation>
    <scope>NUCLEOTIDE SEQUENCE</scope>
</reference>
<dbReference type="PANTHER" id="PTHR11895:SF76">
    <property type="entry name" value="INDOLEACETAMIDE HYDROLASE"/>
    <property type="match status" value="1"/>
</dbReference>
<gene>
    <name evidence="2" type="ORF">METZ01_LOCUS43304</name>
</gene>
<sequence length="465" mass="49068">MDVARLSASKLRSLVSDRELSCVEVVEACLAQIESCNGKINAVVTLNDAAVDEARQLDKRLAVGDNVGVLAGIPVGIKDVTQTKGMRTTFGSVLYADHVPEVDALVVQRLKAADAVILGKTNTPEFAAGANTFNEVFGATRNPWNTDLSVGGSTGGGAAGLATGMIALAEGTDLGGSLRIPASFCGVVGLRPSPGMIPTWPSDFLWDDMSVTGGMGRTALDVALMLEAVAGPSQIAPLHQSIHGRKFVEVVQQGIPKGTRLAFCSDIAGIGVDDEIQKVCRVATEELGQVGACVEEIDLDLSYAREAFLALRGLWMVINQYSRLDRISEFGDNLAANVRGGLETTIVQLAAAQQARAQLWADMHEFFQRFDFLLTPCMAVSPHPVEQNHPKTIGGQAMKTYIDWVAPTFILSPTGLPIASVPAGLDPKGLPVGIQVVGGPQKEEAVLAIAGEIQRARPIGLPPLS</sequence>
<proteinExistence type="predicted"/>
<evidence type="ECO:0000259" key="1">
    <source>
        <dbReference type="Pfam" id="PF01425"/>
    </source>
</evidence>
<dbReference type="SUPFAM" id="SSF75304">
    <property type="entry name" value="Amidase signature (AS) enzymes"/>
    <property type="match status" value="1"/>
</dbReference>
<dbReference type="EMBL" id="UINC01001895">
    <property type="protein sequence ID" value="SUZ90450.1"/>
    <property type="molecule type" value="Genomic_DNA"/>
</dbReference>
<name>A0A381RFG2_9ZZZZ</name>
<dbReference type="AlphaFoldDB" id="A0A381RFG2"/>
<organism evidence="2">
    <name type="scientific">marine metagenome</name>
    <dbReference type="NCBI Taxonomy" id="408172"/>
    <lineage>
        <taxon>unclassified sequences</taxon>
        <taxon>metagenomes</taxon>
        <taxon>ecological metagenomes</taxon>
    </lineage>
</organism>
<dbReference type="Pfam" id="PF01425">
    <property type="entry name" value="Amidase"/>
    <property type="match status" value="1"/>
</dbReference>
<feature type="domain" description="Amidase" evidence="1">
    <location>
        <begin position="24"/>
        <end position="447"/>
    </location>
</feature>
<dbReference type="Gene3D" id="3.90.1300.10">
    <property type="entry name" value="Amidase signature (AS) domain"/>
    <property type="match status" value="1"/>
</dbReference>
<evidence type="ECO:0000313" key="2">
    <source>
        <dbReference type="EMBL" id="SUZ90450.1"/>
    </source>
</evidence>
<dbReference type="InterPro" id="IPR036928">
    <property type="entry name" value="AS_sf"/>
</dbReference>
<dbReference type="InterPro" id="IPR000120">
    <property type="entry name" value="Amidase"/>
</dbReference>
<dbReference type="InterPro" id="IPR023631">
    <property type="entry name" value="Amidase_dom"/>
</dbReference>